<dbReference type="GO" id="GO:0003677">
    <property type="term" value="F:DNA binding"/>
    <property type="evidence" value="ECO:0007669"/>
    <property type="project" value="InterPro"/>
</dbReference>
<evidence type="ECO:0000256" key="16">
    <source>
        <dbReference type="RuleBase" id="RU000618"/>
    </source>
</evidence>
<reference evidence="19" key="1">
    <citation type="submission" date="2018-05" db="EMBL/GenBank/DDBJ databases">
        <authorList>
            <person name="Li Y."/>
        </authorList>
    </citation>
    <scope>NUCLEOTIDE SEQUENCE [LARGE SCALE GENOMIC DNA]</scope>
    <source>
        <strain evidence="19">3d-2-2</strain>
    </source>
</reference>
<dbReference type="Gene3D" id="6.20.10.30">
    <property type="match status" value="1"/>
</dbReference>
<proteinExistence type="inferred from homology"/>
<dbReference type="InterPro" id="IPR018239">
    <property type="entry name" value="DNA_ligase_AS"/>
</dbReference>
<feature type="binding site" evidence="15">
    <location>
        <position position="149"/>
    </location>
    <ligand>
        <name>NAD(+)</name>
        <dbReference type="ChEBI" id="CHEBI:57540"/>
    </ligand>
</feature>
<feature type="active site" description="N6-AMP-lysine intermediate" evidence="15">
    <location>
        <position position="128"/>
    </location>
</feature>
<dbReference type="Pfam" id="PF03120">
    <property type="entry name" value="OB_DNA_ligase"/>
    <property type="match status" value="1"/>
</dbReference>
<keyword evidence="5 15" id="KW-0235">DNA replication</keyword>
<dbReference type="InterPro" id="IPR041663">
    <property type="entry name" value="DisA/LigA_HHH"/>
</dbReference>
<dbReference type="NCBIfam" id="TIGR00575">
    <property type="entry name" value="dnlj"/>
    <property type="match status" value="1"/>
</dbReference>
<comment type="function">
    <text evidence="1 15">DNA ligase that catalyzes the formation of phosphodiester linkages between 5'-phosphoryl and 3'-hydroxyl groups in double-stranded DNA using NAD as a coenzyme and as the energy source for the reaction. It is essential for DNA replication and repair of damaged DNA.</text>
</comment>
<evidence type="ECO:0000313" key="18">
    <source>
        <dbReference type="EMBL" id="PWF25594.1"/>
    </source>
</evidence>
<evidence type="ECO:0000256" key="10">
    <source>
        <dbReference type="ARBA" id="ARBA00023027"/>
    </source>
</evidence>
<dbReference type="Pfam" id="PF03119">
    <property type="entry name" value="DNA_ligase_ZBD"/>
    <property type="match status" value="1"/>
</dbReference>
<dbReference type="FunFam" id="1.10.150.20:FF:000006">
    <property type="entry name" value="DNA ligase"/>
    <property type="match status" value="1"/>
</dbReference>
<dbReference type="Gene3D" id="1.10.150.20">
    <property type="entry name" value="5' to 3' exonuclease, C-terminal subdomain"/>
    <property type="match status" value="2"/>
</dbReference>
<dbReference type="SMART" id="SM00532">
    <property type="entry name" value="LIGANc"/>
    <property type="match status" value="1"/>
</dbReference>
<comment type="caution">
    <text evidence="18">The sequence shown here is derived from an EMBL/GenBank/DDBJ whole genome shotgun (WGS) entry which is preliminary data.</text>
</comment>
<sequence length="697" mass="75965">MSGASTTPVDVASEITALRTEIGRHDYQYHTLDDPLIADADYDRLMQRLRDLERAHPELIVPESPTQRVGAAPLDGFASVEHRLPMLSLNNAFSEEDVAAFDKRMSDTVREAGKLPENGLLDYFCEQKLDGLAVSLRYERGLLVQAATRGDGQTGEDITHNIRTIKVIPLRLQGDAGKVPDVLEVRGEVLMFRKDFERLNADQATRREKQFVNPRNAAAGSLRQLDPKITEQRRLRFFAYGWGEVLPESALPVTHAGVLDWLHDLGLPVNRLCNRLVQGLPGLLAYYAETGQTRTTLPYDIDGVVYKVNDLALQRMLGYVARAPRFALAHKFPAEEATTELLDIEVQVGRTGALTPVARLRPVFVGGVTVTNATLHNEDEILRKDVRIGDTVIVRRAGDVIPEVVAPVLALRPETAVAWRMSEACPVCPVCGSAIERLEGEAIARCTGGLICGAQRKQMLWHAASRKALNIDGLGDKLVEQLVDEGRVHSLVDLFTLKAEELAAYERMGRKSATNLVEAIEAARKPVLSRLLFALGIRHVGETTARDLAQAFGPAAGRTPEAAIQAIMEASEEDLTRVPDVGPVVAASIRHFFAEPHNREVIAGLMSVGVEPQLDEAPASLGLAGKTFVLTGTLPAWSREDAARHIVAAGGKVSGSVSRKTSYVVAGEEAGSKLEKARELGVPVLDEDGLRALLDNQ</sequence>
<dbReference type="InterPro" id="IPR012340">
    <property type="entry name" value="NA-bd_OB-fold"/>
</dbReference>
<dbReference type="SMART" id="SM00278">
    <property type="entry name" value="HhH1"/>
    <property type="match status" value="4"/>
</dbReference>
<evidence type="ECO:0000256" key="12">
    <source>
        <dbReference type="ARBA" id="ARBA00023211"/>
    </source>
</evidence>
<dbReference type="InterPro" id="IPR004149">
    <property type="entry name" value="Znf_DNAligase_C4"/>
</dbReference>
<evidence type="ECO:0000256" key="3">
    <source>
        <dbReference type="ARBA" id="ARBA00013308"/>
    </source>
</evidence>
<keyword evidence="6 15" id="KW-0479">Metal-binding</keyword>
<dbReference type="FunFam" id="1.10.287.610:FF:000002">
    <property type="entry name" value="DNA ligase"/>
    <property type="match status" value="1"/>
</dbReference>
<dbReference type="Pfam" id="PF12826">
    <property type="entry name" value="HHH_2"/>
    <property type="match status" value="1"/>
</dbReference>
<dbReference type="FunFam" id="3.30.470.30:FF:000001">
    <property type="entry name" value="DNA ligase"/>
    <property type="match status" value="1"/>
</dbReference>
<dbReference type="GO" id="GO:0006260">
    <property type="term" value="P:DNA replication"/>
    <property type="evidence" value="ECO:0007669"/>
    <property type="project" value="UniProtKB-KW"/>
</dbReference>
<feature type="binding site" evidence="15">
    <location>
        <position position="425"/>
    </location>
    <ligand>
        <name>Zn(2+)</name>
        <dbReference type="ChEBI" id="CHEBI:29105"/>
    </ligand>
</feature>
<feature type="binding site" evidence="15">
    <location>
        <position position="307"/>
    </location>
    <ligand>
        <name>NAD(+)</name>
        <dbReference type="ChEBI" id="CHEBI:57540"/>
    </ligand>
</feature>
<keyword evidence="4 15" id="KW-0436">Ligase</keyword>
<feature type="domain" description="BRCT" evidence="17">
    <location>
        <begin position="618"/>
        <end position="697"/>
    </location>
</feature>
<evidence type="ECO:0000313" key="19">
    <source>
        <dbReference type="Proteomes" id="UP000245212"/>
    </source>
</evidence>
<dbReference type="PROSITE" id="PS01056">
    <property type="entry name" value="DNA_LIGASE_N2"/>
    <property type="match status" value="1"/>
</dbReference>
<keyword evidence="19" id="KW-1185">Reference proteome</keyword>
<dbReference type="InterPro" id="IPR010994">
    <property type="entry name" value="RuvA_2-like"/>
</dbReference>
<name>A0A2V1K300_9BURK</name>
<feature type="binding site" evidence="15">
    <location>
        <position position="126"/>
    </location>
    <ligand>
        <name>NAD(+)</name>
        <dbReference type="ChEBI" id="CHEBI:57540"/>
    </ligand>
</feature>
<dbReference type="SMART" id="SM00292">
    <property type="entry name" value="BRCT"/>
    <property type="match status" value="1"/>
</dbReference>
<evidence type="ECO:0000256" key="11">
    <source>
        <dbReference type="ARBA" id="ARBA00023204"/>
    </source>
</evidence>
<keyword evidence="7 15" id="KW-0227">DNA damage</keyword>
<dbReference type="FunFam" id="1.10.150.20:FF:000007">
    <property type="entry name" value="DNA ligase"/>
    <property type="match status" value="1"/>
</dbReference>
<dbReference type="EC" id="6.5.1.2" evidence="2 15"/>
<dbReference type="SUPFAM" id="SSF47781">
    <property type="entry name" value="RuvA domain 2-like"/>
    <property type="match status" value="1"/>
</dbReference>
<keyword evidence="8 15" id="KW-0862">Zinc</keyword>
<evidence type="ECO:0000259" key="17">
    <source>
        <dbReference type="PROSITE" id="PS50172"/>
    </source>
</evidence>
<dbReference type="SUPFAM" id="SSF52113">
    <property type="entry name" value="BRCT domain"/>
    <property type="match status" value="1"/>
</dbReference>
<dbReference type="InterPro" id="IPR001357">
    <property type="entry name" value="BRCT_dom"/>
</dbReference>
<evidence type="ECO:0000256" key="2">
    <source>
        <dbReference type="ARBA" id="ARBA00012722"/>
    </source>
</evidence>
<evidence type="ECO:0000256" key="8">
    <source>
        <dbReference type="ARBA" id="ARBA00022833"/>
    </source>
</evidence>
<evidence type="ECO:0000256" key="9">
    <source>
        <dbReference type="ARBA" id="ARBA00022842"/>
    </source>
</evidence>
<dbReference type="PROSITE" id="PS01055">
    <property type="entry name" value="DNA_LIGASE_N1"/>
    <property type="match status" value="1"/>
</dbReference>
<dbReference type="GO" id="GO:0046872">
    <property type="term" value="F:metal ion binding"/>
    <property type="evidence" value="ECO:0007669"/>
    <property type="project" value="UniProtKB-KW"/>
</dbReference>
<feature type="binding site" evidence="15">
    <location>
        <position position="452"/>
    </location>
    <ligand>
        <name>Zn(2+)</name>
        <dbReference type="ChEBI" id="CHEBI:29105"/>
    </ligand>
</feature>
<dbReference type="CDD" id="cd00114">
    <property type="entry name" value="LIGANc"/>
    <property type="match status" value="1"/>
</dbReference>
<feature type="binding site" evidence="15">
    <location>
        <position position="431"/>
    </location>
    <ligand>
        <name>Zn(2+)</name>
        <dbReference type="ChEBI" id="CHEBI:29105"/>
    </ligand>
</feature>
<dbReference type="PIRSF" id="PIRSF001604">
    <property type="entry name" value="LigA"/>
    <property type="match status" value="1"/>
</dbReference>
<comment type="cofactor">
    <cofactor evidence="15">
        <name>Mg(2+)</name>
        <dbReference type="ChEBI" id="CHEBI:18420"/>
    </cofactor>
    <cofactor evidence="15">
        <name>Mn(2+)</name>
        <dbReference type="ChEBI" id="CHEBI:29035"/>
    </cofactor>
</comment>
<dbReference type="InterPro" id="IPR004150">
    <property type="entry name" value="NAD_DNA_ligase_OB"/>
</dbReference>
<evidence type="ECO:0000256" key="14">
    <source>
        <dbReference type="ARBA" id="ARBA00060881"/>
    </source>
</evidence>
<dbReference type="HAMAP" id="MF_01588">
    <property type="entry name" value="DNA_ligase_A"/>
    <property type="match status" value="1"/>
</dbReference>
<evidence type="ECO:0000256" key="15">
    <source>
        <dbReference type="HAMAP-Rule" id="MF_01588"/>
    </source>
</evidence>
<dbReference type="Pfam" id="PF01653">
    <property type="entry name" value="DNA_ligase_aden"/>
    <property type="match status" value="1"/>
</dbReference>
<dbReference type="PROSITE" id="PS50172">
    <property type="entry name" value="BRCT"/>
    <property type="match status" value="1"/>
</dbReference>
<accession>A0A2V1K300</accession>
<dbReference type="Proteomes" id="UP000245212">
    <property type="component" value="Unassembled WGS sequence"/>
</dbReference>
<evidence type="ECO:0000256" key="1">
    <source>
        <dbReference type="ARBA" id="ARBA00004067"/>
    </source>
</evidence>
<dbReference type="InterPro" id="IPR013840">
    <property type="entry name" value="DNAligase_N"/>
</dbReference>
<keyword evidence="9 15" id="KW-0460">Magnesium</keyword>
<dbReference type="Pfam" id="PF00533">
    <property type="entry name" value="BRCT"/>
    <property type="match status" value="1"/>
</dbReference>
<dbReference type="NCBIfam" id="NF005932">
    <property type="entry name" value="PRK07956.1"/>
    <property type="match status" value="1"/>
</dbReference>
<feature type="binding site" evidence="15">
    <location>
        <position position="331"/>
    </location>
    <ligand>
        <name>NAD(+)</name>
        <dbReference type="ChEBI" id="CHEBI:57540"/>
    </ligand>
</feature>
<evidence type="ECO:0000256" key="6">
    <source>
        <dbReference type="ARBA" id="ARBA00022723"/>
    </source>
</evidence>
<organism evidence="18 19">
    <name type="scientific">Corticimicrobacter populi</name>
    <dbReference type="NCBI Taxonomy" id="2175229"/>
    <lineage>
        <taxon>Bacteria</taxon>
        <taxon>Pseudomonadati</taxon>
        <taxon>Pseudomonadota</taxon>
        <taxon>Betaproteobacteria</taxon>
        <taxon>Burkholderiales</taxon>
        <taxon>Alcaligenaceae</taxon>
        <taxon>Corticimicrobacter</taxon>
    </lineage>
</organism>
<dbReference type="InterPro" id="IPR003583">
    <property type="entry name" value="Hlx-hairpin-Hlx_DNA-bd_motif"/>
</dbReference>
<comment type="similarity">
    <text evidence="14 15">Belongs to the NAD-dependent DNA ligase family. LigA subfamily.</text>
</comment>
<feature type="binding site" evidence="15">
    <location>
        <begin position="39"/>
        <end position="43"/>
    </location>
    <ligand>
        <name>NAD(+)</name>
        <dbReference type="ChEBI" id="CHEBI:57540"/>
    </ligand>
</feature>
<keyword evidence="11 15" id="KW-0234">DNA repair</keyword>
<feature type="binding site" evidence="15">
    <location>
        <position position="188"/>
    </location>
    <ligand>
        <name>NAD(+)</name>
        <dbReference type="ChEBI" id="CHEBI:57540"/>
    </ligand>
</feature>
<dbReference type="Gene3D" id="1.10.287.610">
    <property type="entry name" value="Helix hairpin bin"/>
    <property type="match status" value="1"/>
</dbReference>
<evidence type="ECO:0000256" key="5">
    <source>
        <dbReference type="ARBA" id="ARBA00022705"/>
    </source>
</evidence>
<dbReference type="PANTHER" id="PTHR23389:SF9">
    <property type="entry name" value="DNA LIGASE"/>
    <property type="match status" value="1"/>
</dbReference>
<dbReference type="InterPro" id="IPR036420">
    <property type="entry name" value="BRCT_dom_sf"/>
</dbReference>
<dbReference type="InterPro" id="IPR013839">
    <property type="entry name" value="DNAligase_adenylation"/>
</dbReference>
<dbReference type="CDD" id="cd17748">
    <property type="entry name" value="BRCT_DNA_ligase_like"/>
    <property type="match status" value="1"/>
</dbReference>
<dbReference type="Gene3D" id="3.40.50.10190">
    <property type="entry name" value="BRCT domain"/>
    <property type="match status" value="1"/>
</dbReference>
<dbReference type="PANTHER" id="PTHR23389">
    <property type="entry name" value="CHROMOSOME TRANSMISSION FIDELITY FACTOR 18"/>
    <property type="match status" value="1"/>
</dbReference>
<evidence type="ECO:0000256" key="13">
    <source>
        <dbReference type="ARBA" id="ARBA00034005"/>
    </source>
</evidence>
<dbReference type="GO" id="GO:0005829">
    <property type="term" value="C:cytosol"/>
    <property type="evidence" value="ECO:0007669"/>
    <property type="project" value="TreeGrafter"/>
</dbReference>
<comment type="caution">
    <text evidence="15">Lacks conserved residue(s) required for the propagation of feature annotation.</text>
</comment>
<comment type="catalytic activity">
    <reaction evidence="13 15 16">
        <text>NAD(+) + (deoxyribonucleotide)n-3'-hydroxyl + 5'-phospho-(deoxyribonucleotide)m = (deoxyribonucleotide)n+m + AMP + beta-nicotinamide D-nucleotide.</text>
        <dbReference type="EC" id="6.5.1.2"/>
    </reaction>
</comment>
<protein>
    <recommendedName>
        <fullName evidence="3 15">DNA ligase</fullName>
        <ecNumber evidence="2 15">6.5.1.2</ecNumber>
    </recommendedName>
    <alternativeName>
        <fullName evidence="15">Polydeoxyribonucleotide synthase [NAD(+)]</fullName>
    </alternativeName>
</protein>
<dbReference type="GO" id="GO:0003911">
    <property type="term" value="F:DNA ligase (NAD+) activity"/>
    <property type="evidence" value="ECO:0007669"/>
    <property type="project" value="UniProtKB-UniRule"/>
</dbReference>
<feature type="binding site" evidence="15">
    <location>
        <begin position="88"/>
        <end position="89"/>
    </location>
    <ligand>
        <name>NAD(+)</name>
        <dbReference type="ChEBI" id="CHEBI:57540"/>
    </ligand>
</feature>
<dbReference type="EMBL" id="QETA01000001">
    <property type="protein sequence ID" value="PWF25594.1"/>
    <property type="molecule type" value="Genomic_DNA"/>
</dbReference>
<evidence type="ECO:0000256" key="7">
    <source>
        <dbReference type="ARBA" id="ARBA00022763"/>
    </source>
</evidence>
<keyword evidence="12 15" id="KW-0464">Manganese</keyword>
<dbReference type="FunFam" id="2.40.50.140:FF:000012">
    <property type="entry name" value="DNA ligase"/>
    <property type="match status" value="1"/>
</dbReference>
<dbReference type="InterPro" id="IPR033136">
    <property type="entry name" value="DNA_ligase_CS"/>
</dbReference>
<dbReference type="RefSeq" id="WP_109061002.1">
    <property type="nucleotide sequence ID" value="NZ_QETA01000001.1"/>
</dbReference>
<evidence type="ECO:0000256" key="4">
    <source>
        <dbReference type="ARBA" id="ARBA00022598"/>
    </source>
</evidence>
<dbReference type="SUPFAM" id="SSF56091">
    <property type="entry name" value="DNA ligase/mRNA capping enzyme, catalytic domain"/>
    <property type="match status" value="1"/>
</dbReference>
<dbReference type="Gene3D" id="3.30.470.30">
    <property type="entry name" value="DNA ligase/mRNA capping enzyme"/>
    <property type="match status" value="1"/>
</dbReference>
<dbReference type="Gene3D" id="2.40.50.140">
    <property type="entry name" value="Nucleic acid-binding proteins"/>
    <property type="match status" value="1"/>
</dbReference>
<dbReference type="AlphaFoldDB" id="A0A2V1K300"/>
<dbReference type="Pfam" id="PF14520">
    <property type="entry name" value="HHH_5"/>
    <property type="match status" value="1"/>
</dbReference>
<dbReference type="GO" id="GO:0006281">
    <property type="term" value="P:DNA repair"/>
    <property type="evidence" value="ECO:0007669"/>
    <property type="project" value="UniProtKB-KW"/>
</dbReference>
<keyword evidence="10 15" id="KW-0520">NAD</keyword>
<dbReference type="SUPFAM" id="SSF50249">
    <property type="entry name" value="Nucleic acid-binding proteins"/>
    <property type="match status" value="1"/>
</dbReference>
<gene>
    <name evidence="15 18" type="primary">ligA</name>
    <name evidence="18" type="ORF">DD235_03320</name>
</gene>
<dbReference type="InterPro" id="IPR001679">
    <property type="entry name" value="DNA_ligase"/>
</dbReference>